<dbReference type="OrthoDB" id="10680717at2759"/>
<dbReference type="Proteomes" id="UP000001056">
    <property type="component" value="Unassembled WGS sequence"/>
</dbReference>
<protein>
    <submittedName>
        <fullName evidence="2">Uncharacterized protein</fullName>
    </submittedName>
</protein>
<feature type="transmembrane region" description="Helical" evidence="1">
    <location>
        <begin position="113"/>
        <end position="132"/>
    </location>
</feature>
<reference evidence="3" key="1">
    <citation type="journal article" date="2015" name="Genome Announc.">
        <title>Draft genome sequence of the cellulolytic fungus Chaetomium globosum.</title>
        <authorList>
            <person name="Cuomo C.A."/>
            <person name="Untereiner W.A."/>
            <person name="Ma L.-J."/>
            <person name="Grabherr M."/>
            <person name="Birren B.W."/>
        </authorList>
    </citation>
    <scope>NUCLEOTIDE SEQUENCE [LARGE SCALE GENOMIC DNA]</scope>
    <source>
        <strain evidence="3">ATCC 6205 / CBS 148.51 / DSM 1962 / NBRC 6347 / NRRL 1970</strain>
    </source>
</reference>
<dbReference type="GeneID" id="4386421"/>
<dbReference type="EMBL" id="CH408029">
    <property type="protein sequence ID" value="EAQ93638.1"/>
    <property type="molecule type" value="Genomic_DNA"/>
</dbReference>
<dbReference type="VEuPathDB" id="FungiDB:CHGG_01873"/>
<dbReference type="HOGENOM" id="CLU_1834930_0_0_1"/>
<keyword evidence="1" id="KW-0472">Membrane</keyword>
<evidence type="ECO:0000256" key="1">
    <source>
        <dbReference type="SAM" id="Phobius"/>
    </source>
</evidence>
<keyword evidence="1" id="KW-1133">Transmembrane helix</keyword>
<keyword evidence="1" id="KW-0812">Transmembrane</keyword>
<dbReference type="RefSeq" id="XP_001221094.1">
    <property type="nucleotide sequence ID" value="XM_001221093.1"/>
</dbReference>
<evidence type="ECO:0000313" key="2">
    <source>
        <dbReference type="EMBL" id="EAQ93638.1"/>
    </source>
</evidence>
<proteinExistence type="predicted"/>
<dbReference type="InParanoid" id="Q2HD31"/>
<keyword evidence="3" id="KW-1185">Reference proteome</keyword>
<gene>
    <name evidence="2" type="ORF">CHGG_01873</name>
</gene>
<accession>Q2HD31</accession>
<dbReference type="AlphaFoldDB" id="Q2HD31"/>
<organism evidence="2 3">
    <name type="scientific">Chaetomium globosum (strain ATCC 6205 / CBS 148.51 / DSM 1962 / NBRC 6347 / NRRL 1970)</name>
    <name type="common">Soil fungus</name>
    <dbReference type="NCBI Taxonomy" id="306901"/>
    <lineage>
        <taxon>Eukaryota</taxon>
        <taxon>Fungi</taxon>
        <taxon>Dikarya</taxon>
        <taxon>Ascomycota</taxon>
        <taxon>Pezizomycotina</taxon>
        <taxon>Sordariomycetes</taxon>
        <taxon>Sordariomycetidae</taxon>
        <taxon>Sordariales</taxon>
        <taxon>Chaetomiaceae</taxon>
        <taxon>Chaetomium</taxon>
    </lineage>
</organism>
<sequence length="140" mass="15259">MLSRRPGLGLNLPLQFLVGRRRRTRGLILFPVPIGATESVYITILPFDGAAFGAVSKHLDETVLSRAHHDAPVDIHAETHPVVRALHPLYDPLALDVPHDNVAVLARRCYERLLSALVIVSGMFLAPVVAVSEHAKAPPD</sequence>
<name>Q2HD31_CHAGB</name>
<evidence type="ECO:0000313" key="3">
    <source>
        <dbReference type="Proteomes" id="UP000001056"/>
    </source>
</evidence>